<evidence type="ECO:0000256" key="2">
    <source>
        <dbReference type="ARBA" id="ARBA00022801"/>
    </source>
</evidence>
<keyword evidence="2 3" id="KW-0378">Hydrolase</keyword>
<dbReference type="Gene3D" id="3.40.50.1820">
    <property type="entry name" value="alpha/beta hydrolase"/>
    <property type="match status" value="1"/>
</dbReference>
<accession>A0A0D3IMA3</accession>
<dbReference type="Proteomes" id="UP000013827">
    <property type="component" value="Unassembled WGS sequence"/>
</dbReference>
<dbReference type="EC" id="3.1.1.-" evidence="3"/>
<feature type="domain" description="Carboxylesterase type B" evidence="4">
    <location>
        <begin position="4"/>
        <end position="334"/>
    </location>
</feature>
<keyword evidence="6" id="KW-1185">Reference proteome</keyword>
<dbReference type="OMA" id="GAWHGNE"/>
<dbReference type="EnsemblProtists" id="EOD12388">
    <property type="protein sequence ID" value="EOD12388"/>
    <property type="gene ID" value="EMIHUDRAFT_104256"/>
</dbReference>
<dbReference type="InterPro" id="IPR050309">
    <property type="entry name" value="Type-B_Carboxylest/Lipase"/>
</dbReference>
<dbReference type="InterPro" id="IPR029058">
    <property type="entry name" value="AB_hydrolase_fold"/>
</dbReference>
<evidence type="ECO:0000313" key="5">
    <source>
        <dbReference type="EnsemblProtists" id="EOD12388"/>
    </source>
</evidence>
<dbReference type="HOGENOM" id="CLU_006586_16_4_1"/>
<dbReference type="PaxDb" id="2903-EOD12388"/>
<dbReference type="InterPro" id="IPR019826">
    <property type="entry name" value="Carboxylesterase_B_AS"/>
</dbReference>
<dbReference type="ESTHER" id="emihu-r1bqm1">
    <property type="family name" value="Carb_B_Root"/>
</dbReference>
<dbReference type="GO" id="GO:0016787">
    <property type="term" value="F:hydrolase activity"/>
    <property type="evidence" value="ECO:0007669"/>
    <property type="project" value="UniProtKB-KW"/>
</dbReference>
<evidence type="ECO:0000256" key="1">
    <source>
        <dbReference type="ARBA" id="ARBA00005964"/>
    </source>
</evidence>
<evidence type="ECO:0000256" key="3">
    <source>
        <dbReference type="RuleBase" id="RU361235"/>
    </source>
</evidence>
<dbReference type="InterPro" id="IPR019819">
    <property type="entry name" value="Carboxylesterase_B_CS"/>
</dbReference>
<comment type="similarity">
    <text evidence="1 3">Belongs to the type-B carboxylesterase/lipase family.</text>
</comment>
<dbReference type="PANTHER" id="PTHR11559">
    <property type="entry name" value="CARBOXYLESTERASE"/>
    <property type="match status" value="1"/>
</dbReference>
<dbReference type="eggNOG" id="KOG4389">
    <property type="taxonomic scope" value="Eukaryota"/>
</dbReference>
<protein>
    <recommendedName>
        <fullName evidence="3">Carboxylic ester hydrolase</fullName>
        <ecNumber evidence="3">3.1.1.-</ecNumber>
    </recommendedName>
</protein>
<dbReference type="AlphaFoldDB" id="A0A0D3IMA3"/>
<dbReference type="KEGG" id="ehx:EMIHUDRAFT_104256"/>
<dbReference type="STRING" id="2903.R1BQM1"/>
<name>A0A0D3IMA3_EMIH1</name>
<dbReference type="PROSITE" id="PS00941">
    <property type="entry name" value="CARBOXYLESTERASE_B_2"/>
    <property type="match status" value="1"/>
</dbReference>
<sequence length="500" mass="53241">MSASATTRFGMLHGTALGEGSVSVHQYLGVPFAEPPRRFADPIDWSAPFEGGVRLAMRPGSVCVQPTVTAGDGFQGSEDCLFLNVWAPAPSTVPLPVLFFVHGGDFLSGSGGEYNSSRLAARHRVVVVTTNYRLGALGWARLSEGRANWGLKDQRSALRWVRSNIAAFGGDPRRLCIFGESAGASSVALHLLSPASRGLFGAALMESGSPIATPAGAAEELAADFFRHSGCGEAQRRGGQAVLSCLRAAPIARLWRAASAATAPPPGGGFLDQRTFASVVDGVEVPARPFELVASGALARVALLGGTNTDEGSGFVLPAVKRPLSAAAYTDYISKLTLRLEVPRANLSDVLAVYPPRPAADNANSRGNRAYLYRFDQRARDDTSEPVDWGVTHGSEVPFVFERGSWIDSGNTSFTPAERLLSVAIGGMWAAFASRAQPLPPAAWPAYRNGSEAQLVLSIREDATAPPPFRVEVPPRARECDFWERLQALVRDKEQRVAAS</sequence>
<evidence type="ECO:0000313" key="6">
    <source>
        <dbReference type="Proteomes" id="UP000013827"/>
    </source>
</evidence>
<evidence type="ECO:0000259" key="4">
    <source>
        <dbReference type="Pfam" id="PF00135"/>
    </source>
</evidence>
<feature type="domain" description="Carboxylesterase type B" evidence="4">
    <location>
        <begin position="347"/>
        <end position="483"/>
    </location>
</feature>
<dbReference type="GeneID" id="17258583"/>
<organism evidence="5 6">
    <name type="scientific">Emiliania huxleyi (strain CCMP1516)</name>
    <dbReference type="NCBI Taxonomy" id="280463"/>
    <lineage>
        <taxon>Eukaryota</taxon>
        <taxon>Haptista</taxon>
        <taxon>Haptophyta</taxon>
        <taxon>Prymnesiophyceae</taxon>
        <taxon>Isochrysidales</taxon>
        <taxon>Noelaerhabdaceae</taxon>
        <taxon>Emiliania</taxon>
    </lineage>
</organism>
<reference evidence="5" key="2">
    <citation type="submission" date="2024-10" db="UniProtKB">
        <authorList>
            <consortium name="EnsemblProtists"/>
        </authorList>
    </citation>
    <scope>IDENTIFICATION</scope>
</reference>
<dbReference type="InterPro" id="IPR002018">
    <property type="entry name" value="CarbesteraseB"/>
</dbReference>
<dbReference type="SUPFAM" id="SSF53474">
    <property type="entry name" value="alpha/beta-Hydrolases"/>
    <property type="match status" value="1"/>
</dbReference>
<dbReference type="PROSITE" id="PS00122">
    <property type="entry name" value="CARBOXYLESTERASE_B_1"/>
    <property type="match status" value="1"/>
</dbReference>
<proteinExistence type="inferred from homology"/>
<dbReference type="RefSeq" id="XP_005764817.1">
    <property type="nucleotide sequence ID" value="XM_005764760.1"/>
</dbReference>
<reference evidence="6" key="1">
    <citation type="journal article" date="2013" name="Nature">
        <title>Pan genome of the phytoplankton Emiliania underpins its global distribution.</title>
        <authorList>
            <person name="Read B.A."/>
            <person name="Kegel J."/>
            <person name="Klute M.J."/>
            <person name="Kuo A."/>
            <person name="Lefebvre S.C."/>
            <person name="Maumus F."/>
            <person name="Mayer C."/>
            <person name="Miller J."/>
            <person name="Monier A."/>
            <person name="Salamov A."/>
            <person name="Young J."/>
            <person name="Aguilar M."/>
            <person name="Claverie J.M."/>
            <person name="Frickenhaus S."/>
            <person name="Gonzalez K."/>
            <person name="Herman E.K."/>
            <person name="Lin Y.C."/>
            <person name="Napier J."/>
            <person name="Ogata H."/>
            <person name="Sarno A.F."/>
            <person name="Shmutz J."/>
            <person name="Schroeder D."/>
            <person name="de Vargas C."/>
            <person name="Verret F."/>
            <person name="von Dassow P."/>
            <person name="Valentin K."/>
            <person name="Van de Peer Y."/>
            <person name="Wheeler G."/>
            <person name="Dacks J.B."/>
            <person name="Delwiche C.F."/>
            <person name="Dyhrman S.T."/>
            <person name="Glockner G."/>
            <person name="John U."/>
            <person name="Richards T."/>
            <person name="Worden A.Z."/>
            <person name="Zhang X."/>
            <person name="Grigoriev I.V."/>
            <person name="Allen A.E."/>
            <person name="Bidle K."/>
            <person name="Borodovsky M."/>
            <person name="Bowler C."/>
            <person name="Brownlee C."/>
            <person name="Cock J.M."/>
            <person name="Elias M."/>
            <person name="Gladyshev V.N."/>
            <person name="Groth M."/>
            <person name="Guda C."/>
            <person name="Hadaegh A."/>
            <person name="Iglesias-Rodriguez M.D."/>
            <person name="Jenkins J."/>
            <person name="Jones B.M."/>
            <person name="Lawson T."/>
            <person name="Leese F."/>
            <person name="Lindquist E."/>
            <person name="Lobanov A."/>
            <person name="Lomsadze A."/>
            <person name="Malik S.B."/>
            <person name="Marsh M.E."/>
            <person name="Mackinder L."/>
            <person name="Mock T."/>
            <person name="Mueller-Roeber B."/>
            <person name="Pagarete A."/>
            <person name="Parker M."/>
            <person name="Probert I."/>
            <person name="Quesneville H."/>
            <person name="Raines C."/>
            <person name="Rensing S.A."/>
            <person name="Riano-Pachon D.M."/>
            <person name="Richier S."/>
            <person name="Rokitta S."/>
            <person name="Shiraiwa Y."/>
            <person name="Soanes D.M."/>
            <person name="van der Giezen M."/>
            <person name="Wahlund T.M."/>
            <person name="Williams B."/>
            <person name="Wilson W."/>
            <person name="Wolfe G."/>
            <person name="Wurch L.L."/>
        </authorList>
    </citation>
    <scope>NUCLEOTIDE SEQUENCE</scope>
</reference>
<dbReference type="Pfam" id="PF00135">
    <property type="entry name" value="COesterase"/>
    <property type="match status" value="2"/>
</dbReference>